<sequence length="70" mass="7590">HNFPPGFGRNFGYGFPNYNIWPAASSQFKPAAPYGAPSAMIANTTALNPTNMWYPDSGASFHVTADPRNI</sequence>
<proteinExistence type="predicted"/>
<comment type="caution">
    <text evidence="1">The sequence shown here is derived from an EMBL/GenBank/DDBJ whole genome shotgun (WGS) entry which is preliminary data.</text>
</comment>
<evidence type="ECO:0000313" key="2">
    <source>
        <dbReference type="Proteomes" id="UP000265520"/>
    </source>
</evidence>
<dbReference type="Proteomes" id="UP000265520">
    <property type="component" value="Unassembled WGS sequence"/>
</dbReference>
<feature type="non-terminal residue" evidence="1">
    <location>
        <position position="1"/>
    </location>
</feature>
<reference evidence="1 2" key="1">
    <citation type="journal article" date="2018" name="Front. Plant Sci.">
        <title>Red Clover (Trifolium pratense) and Zigzag Clover (T. medium) - A Picture of Genomic Similarities and Differences.</title>
        <authorList>
            <person name="Dluhosova J."/>
            <person name="Istvanek J."/>
            <person name="Nedelnik J."/>
            <person name="Repkova J."/>
        </authorList>
    </citation>
    <scope>NUCLEOTIDE SEQUENCE [LARGE SCALE GENOMIC DNA]</scope>
    <source>
        <strain evidence="2">cv. 10/8</strain>
        <tissue evidence="1">Leaf</tissue>
    </source>
</reference>
<dbReference type="EMBL" id="LXQA010615784">
    <property type="protein sequence ID" value="MCI62256.1"/>
    <property type="molecule type" value="Genomic_DNA"/>
</dbReference>
<organism evidence="1 2">
    <name type="scientific">Trifolium medium</name>
    <dbReference type="NCBI Taxonomy" id="97028"/>
    <lineage>
        <taxon>Eukaryota</taxon>
        <taxon>Viridiplantae</taxon>
        <taxon>Streptophyta</taxon>
        <taxon>Embryophyta</taxon>
        <taxon>Tracheophyta</taxon>
        <taxon>Spermatophyta</taxon>
        <taxon>Magnoliopsida</taxon>
        <taxon>eudicotyledons</taxon>
        <taxon>Gunneridae</taxon>
        <taxon>Pentapetalae</taxon>
        <taxon>rosids</taxon>
        <taxon>fabids</taxon>
        <taxon>Fabales</taxon>
        <taxon>Fabaceae</taxon>
        <taxon>Papilionoideae</taxon>
        <taxon>50 kb inversion clade</taxon>
        <taxon>NPAAA clade</taxon>
        <taxon>Hologalegina</taxon>
        <taxon>IRL clade</taxon>
        <taxon>Trifolieae</taxon>
        <taxon>Trifolium</taxon>
    </lineage>
</organism>
<evidence type="ECO:0000313" key="1">
    <source>
        <dbReference type="EMBL" id="MCI62256.1"/>
    </source>
</evidence>
<feature type="non-terminal residue" evidence="1">
    <location>
        <position position="70"/>
    </location>
</feature>
<protein>
    <submittedName>
        <fullName evidence="1">Uncharacterized protein</fullName>
    </submittedName>
</protein>
<accession>A0A392TQ71</accession>
<keyword evidence="2" id="KW-1185">Reference proteome</keyword>
<dbReference type="AlphaFoldDB" id="A0A392TQ71"/>
<name>A0A392TQ71_9FABA</name>